<evidence type="ECO:0000259" key="6">
    <source>
        <dbReference type="PROSITE" id="PS51085"/>
    </source>
</evidence>
<dbReference type="PROSITE" id="PS51085">
    <property type="entry name" value="2FE2S_FER_2"/>
    <property type="match status" value="1"/>
</dbReference>
<dbReference type="Proteomes" id="UP000570595">
    <property type="component" value="Unassembled WGS sequence"/>
</dbReference>
<evidence type="ECO:0000256" key="2">
    <source>
        <dbReference type="ARBA" id="ARBA00022714"/>
    </source>
</evidence>
<dbReference type="Gene3D" id="2.20.25.20">
    <property type="match status" value="1"/>
</dbReference>
<gene>
    <name evidence="7" type="primary">CKB1_1</name>
    <name evidence="7" type="ORF">FOZ61_002180</name>
</gene>
<feature type="domain" description="2Fe-2S ferredoxin-type" evidence="6">
    <location>
        <begin position="51"/>
        <end position="127"/>
    </location>
</feature>
<dbReference type="InterPro" id="IPR016149">
    <property type="entry name" value="Casein_kin_II_reg-sub_N"/>
</dbReference>
<evidence type="ECO:0000256" key="3">
    <source>
        <dbReference type="ARBA" id="ARBA00023014"/>
    </source>
</evidence>
<dbReference type="GO" id="GO:0019887">
    <property type="term" value="F:protein kinase regulator activity"/>
    <property type="evidence" value="ECO:0007669"/>
    <property type="project" value="InterPro"/>
</dbReference>
<dbReference type="EMBL" id="JABAHT010000016">
    <property type="protein sequence ID" value="KAF4669983.1"/>
    <property type="molecule type" value="Genomic_DNA"/>
</dbReference>
<dbReference type="Gene3D" id="1.10.1820.10">
    <property type="entry name" value="protein kinase ck2 holoenzyme, chain C, domain 1"/>
    <property type="match status" value="1"/>
</dbReference>
<dbReference type="FunFam" id="1.10.1820.10:FF:000005">
    <property type="entry name" value="Casein kinase II subunit beta"/>
    <property type="match status" value="1"/>
</dbReference>
<dbReference type="Pfam" id="PF13516">
    <property type="entry name" value="LRR_6"/>
    <property type="match status" value="1"/>
</dbReference>
<keyword evidence="2" id="KW-0408">Iron</keyword>
<comment type="subunit">
    <text evidence="4">Tetramer of two alpha and two beta subunits.</text>
</comment>
<name>A0A7J6MEG7_PEROL</name>
<dbReference type="AlphaFoldDB" id="A0A7J6MEG7"/>
<dbReference type="PRINTS" id="PR00472">
    <property type="entry name" value="CASNKINASEII"/>
</dbReference>
<feature type="region of interest" description="Disordered" evidence="5">
    <location>
        <begin position="638"/>
        <end position="661"/>
    </location>
</feature>
<dbReference type="InterPro" id="IPR012675">
    <property type="entry name" value="Beta-grasp_dom_sf"/>
</dbReference>
<evidence type="ECO:0000313" key="7">
    <source>
        <dbReference type="EMBL" id="KAF4669983.1"/>
    </source>
</evidence>
<comment type="caution">
    <text evidence="7">The sequence shown here is derived from an EMBL/GenBank/DDBJ whole genome shotgun (WGS) entry which is preliminary data.</text>
</comment>
<dbReference type="OrthoDB" id="3971593at2759"/>
<dbReference type="Gene3D" id="3.80.10.10">
    <property type="entry name" value="Ribonuclease Inhibitor"/>
    <property type="match status" value="1"/>
</dbReference>
<dbReference type="InterPro" id="IPR035991">
    <property type="entry name" value="Casein_kinase_II_beta-like"/>
</dbReference>
<dbReference type="PANTHER" id="PTHR11740">
    <property type="entry name" value="CASEIN KINASE II SUBUNIT BETA"/>
    <property type="match status" value="1"/>
</dbReference>
<dbReference type="FunFam" id="2.20.25.20:FF:000001">
    <property type="entry name" value="Casein kinase II subunit beta"/>
    <property type="match status" value="1"/>
</dbReference>
<dbReference type="Pfam" id="PF00111">
    <property type="entry name" value="Fer2"/>
    <property type="match status" value="1"/>
</dbReference>
<sequence length="661" mass="73351">MLSTLQRLPTFTPRCALVRMMSKKRRVPSPAPQGKADTHWMTMSEAPEDKPIITINGKEYDWNSIPAFTHKSVLTMLQQMKIPIESECGGKGECTQCTVHFDGVEGNSLACQTPAVAGMKLEVVPTKPQDTEPANLTEEVKEPGQIADFVIEQCEDWAGGSTDECLAVQYDLSGNARKFASALKEKLGMKRIGQLMGDKAFIHVDAKDLTDMDALIIAKMLRFHNAECEMLDINNNPRMGDLGVKAIAEHVLGRASNGHPLETLLVSGVNMTDEGLGYVTEALKTNNKLRLLEMRKNKLTDEGVVALAKVLKDDNSTLESLYLNANPGLTDISAEVLADAVAARKGKLKETRVQLLATEVTRLDDGVVFSRFPLTLFSSLLRSFPLPSSISLISMALRDAAGGGVASMSKSDSEGLSDEASDDLSEDEGVSWIEWFCRCKGNEYFVEVDEDYVLDDFNLTGLRDIVPYYDHALNVILDAEDEELDSGQLDTSKEDAIESAAQMLYGLIHARFLLTSRGMQAMLDKYSAFTYGLCPNADCEEAKQPVLPYGNDRPGQCGTKVYCPRCNEIYFARSARLEVIDGAYFASSFCHMFLMAYPHLRPTSPAVPFEPTVYGFKIHYSVRDGVRKQFKLRQQRLQEQQQQQQREEEEDLRAQQHAASV</sequence>
<dbReference type="SMART" id="SM00368">
    <property type="entry name" value="LRR_RI"/>
    <property type="match status" value="3"/>
</dbReference>
<proteinExistence type="inferred from homology"/>
<evidence type="ECO:0000313" key="8">
    <source>
        <dbReference type="Proteomes" id="UP000570595"/>
    </source>
</evidence>
<evidence type="ECO:0000256" key="5">
    <source>
        <dbReference type="SAM" id="MobiDB-lite"/>
    </source>
</evidence>
<dbReference type="PANTHER" id="PTHR11740:SF0">
    <property type="entry name" value="CASEIN KINASE II SUBUNIT BETA"/>
    <property type="match status" value="1"/>
</dbReference>
<dbReference type="InterPro" id="IPR032675">
    <property type="entry name" value="LRR_dom_sf"/>
</dbReference>
<evidence type="ECO:0000256" key="1">
    <source>
        <dbReference type="ARBA" id="ARBA00006941"/>
    </source>
</evidence>
<dbReference type="InterPro" id="IPR036010">
    <property type="entry name" value="2Fe-2S_ferredoxin-like_sf"/>
</dbReference>
<dbReference type="GO" id="GO:0005737">
    <property type="term" value="C:cytoplasm"/>
    <property type="evidence" value="ECO:0007669"/>
    <property type="project" value="TreeGrafter"/>
</dbReference>
<dbReference type="GO" id="GO:0051537">
    <property type="term" value="F:2 iron, 2 sulfur cluster binding"/>
    <property type="evidence" value="ECO:0007669"/>
    <property type="project" value="UniProtKB-KW"/>
</dbReference>
<dbReference type="SUPFAM" id="SSF57798">
    <property type="entry name" value="Casein kinase II beta subunit"/>
    <property type="match status" value="1"/>
</dbReference>
<dbReference type="SMART" id="SM01085">
    <property type="entry name" value="CK_II_beta"/>
    <property type="match status" value="1"/>
</dbReference>
<keyword evidence="2" id="KW-0479">Metal-binding</keyword>
<keyword evidence="3" id="KW-0411">Iron-sulfur</keyword>
<dbReference type="SUPFAM" id="SSF52047">
    <property type="entry name" value="RNI-like"/>
    <property type="match status" value="1"/>
</dbReference>
<accession>A0A7J6MEG7</accession>
<dbReference type="Gene3D" id="3.10.20.30">
    <property type="match status" value="1"/>
</dbReference>
<reference evidence="7 8" key="1">
    <citation type="submission" date="2020-04" db="EMBL/GenBank/DDBJ databases">
        <title>Perkinsus olseni comparative genomics.</title>
        <authorList>
            <person name="Bogema D.R."/>
        </authorList>
    </citation>
    <scope>NUCLEOTIDE SEQUENCE [LARGE SCALE GENOMIC DNA]</scope>
    <source>
        <strain evidence="7">ATCC PRA-179</strain>
    </source>
</reference>
<keyword evidence="2" id="KW-0001">2Fe-2S</keyword>
<dbReference type="InterPro" id="IPR001611">
    <property type="entry name" value="Leu-rich_rpt"/>
</dbReference>
<dbReference type="InterPro" id="IPR000704">
    <property type="entry name" value="Casein_kinase_II_reg-sub"/>
</dbReference>
<dbReference type="Pfam" id="PF01214">
    <property type="entry name" value="CK_II_beta"/>
    <property type="match status" value="1"/>
</dbReference>
<evidence type="ECO:0000256" key="4">
    <source>
        <dbReference type="RuleBase" id="RU361268"/>
    </source>
</evidence>
<dbReference type="GO" id="GO:0005956">
    <property type="term" value="C:protein kinase CK2 complex"/>
    <property type="evidence" value="ECO:0007669"/>
    <property type="project" value="UniProtKB-UniRule"/>
</dbReference>
<dbReference type="InterPro" id="IPR001041">
    <property type="entry name" value="2Fe-2S_ferredoxin-type"/>
</dbReference>
<protein>
    <recommendedName>
        <fullName evidence="4">Casein kinase II subunit beta</fullName>
        <shortName evidence="4">CK II beta</shortName>
    </recommendedName>
</protein>
<comment type="similarity">
    <text evidence="1 4">Belongs to the casein kinase 2 subunit beta family.</text>
</comment>
<dbReference type="SUPFAM" id="SSF54292">
    <property type="entry name" value="2Fe-2S ferredoxin-like"/>
    <property type="match status" value="1"/>
</dbReference>
<organism evidence="7 8">
    <name type="scientific">Perkinsus olseni</name>
    <name type="common">Perkinsus atlanticus</name>
    <dbReference type="NCBI Taxonomy" id="32597"/>
    <lineage>
        <taxon>Eukaryota</taxon>
        <taxon>Sar</taxon>
        <taxon>Alveolata</taxon>
        <taxon>Perkinsozoa</taxon>
        <taxon>Perkinsea</taxon>
        <taxon>Perkinsida</taxon>
        <taxon>Perkinsidae</taxon>
        <taxon>Perkinsus</taxon>
    </lineage>
</organism>